<name>A0A7G3UNP6_STRT9</name>
<evidence type="ECO:0000313" key="3">
    <source>
        <dbReference type="Proteomes" id="UP000005940"/>
    </source>
</evidence>
<dbReference type="EMBL" id="CP029159">
    <property type="protein sequence ID" value="QKM72007.1"/>
    <property type="molecule type" value="Genomic_DNA"/>
</dbReference>
<protein>
    <submittedName>
        <fullName evidence="2">Uncharacterized protein</fullName>
    </submittedName>
</protein>
<dbReference type="Proteomes" id="UP000005940">
    <property type="component" value="Chromosome"/>
</dbReference>
<evidence type="ECO:0000256" key="1">
    <source>
        <dbReference type="SAM" id="MobiDB-lite"/>
    </source>
</evidence>
<gene>
    <name evidence="2" type="ORF">STSU_030335</name>
</gene>
<feature type="region of interest" description="Disordered" evidence="1">
    <location>
        <begin position="20"/>
        <end position="139"/>
    </location>
</feature>
<reference evidence="2 3" key="1">
    <citation type="journal article" date="2012" name="J. Bacteriol.">
        <title>Draft genome of Streptomyces tsukubaensis NRRL 18488, the producer of the clinically important immunosuppressant tacrolimus (FK506).</title>
        <authorList>
            <person name="Barreiro C."/>
            <person name="Prieto C."/>
            <person name="Sola-Landa A."/>
            <person name="Solera E."/>
            <person name="Martinez-Castro M."/>
            <person name="Perez-Redondo R."/>
            <person name="Garcia-Estrada C."/>
            <person name="Aparicio J.F."/>
            <person name="Fernandez-Martinez L.T."/>
            <person name="Santos-Aberturas J."/>
            <person name="Salehi-Najafabadi Z."/>
            <person name="Rodriguez-Garcia A."/>
            <person name="Tauch A."/>
            <person name="Martin J.F."/>
        </authorList>
    </citation>
    <scope>NUCLEOTIDE SEQUENCE [LARGE SCALE GENOMIC DNA]</scope>
    <source>
        <strain evidence="3">DSM 42081 / NBRC 108919 / NRRL 18488 / 9993</strain>
    </source>
</reference>
<feature type="compositionally biased region" description="Pro residues" evidence="1">
    <location>
        <begin position="25"/>
        <end position="39"/>
    </location>
</feature>
<organism evidence="2 3">
    <name type="scientific">Streptomyces tsukubensis (strain DSM 42081 / NBRC 108919 / NRRL 18488 / 9993)</name>
    <dbReference type="NCBI Taxonomy" id="1114943"/>
    <lineage>
        <taxon>Bacteria</taxon>
        <taxon>Bacillati</taxon>
        <taxon>Actinomycetota</taxon>
        <taxon>Actinomycetes</taxon>
        <taxon>Kitasatosporales</taxon>
        <taxon>Streptomycetaceae</taxon>
        <taxon>Streptomyces</taxon>
    </lineage>
</organism>
<proteinExistence type="predicted"/>
<accession>A0A7G3UNP6</accession>
<evidence type="ECO:0000313" key="2">
    <source>
        <dbReference type="EMBL" id="QKM72007.1"/>
    </source>
</evidence>
<sequence length="139" mass="14781">MTVWAVLGLSVTGCVTVAPQRSAEPAPPPPTSAPPPPVVHPQIVRQPALESLVRPSGPAPSPSASRTVRPAAPPPRTERRRPPAATPERPRHRPVQPPRRPVPAVRPGSVPDVCGLAESYGSWSRNSAQARICRDAARY</sequence>
<dbReference type="AlphaFoldDB" id="A0A7G3UNP6"/>
<keyword evidence="3" id="KW-1185">Reference proteome</keyword>
<feature type="compositionally biased region" description="Low complexity" evidence="1">
    <location>
        <begin position="102"/>
        <end position="111"/>
    </location>
</feature>